<evidence type="ECO:0000313" key="2">
    <source>
        <dbReference type="Proteomes" id="UP000046122"/>
    </source>
</evidence>
<evidence type="ECO:0000313" key="1">
    <source>
        <dbReference type="EMBL" id="CDX56219.1"/>
    </source>
</evidence>
<dbReference type="AlphaFoldDB" id="A0A090GAW7"/>
<reference evidence="1 2" key="1">
    <citation type="submission" date="2014-08" db="EMBL/GenBank/DDBJ databases">
        <authorList>
            <person name="Moulin Lionel"/>
        </authorList>
    </citation>
    <scope>NUCLEOTIDE SEQUENCE [LARGE SCALE GENOMIC DNA]</scope>
</reference>
<name>A0A090GAW7_MESPL</name>
<dbReference type="EMBL" id="CCNE01000016">
    <property type="protein sequence ID" value="CDX56219.1"/>
    <property type="molecule type" value="Genomic_DNA"/>
</dbReference>
<sequence length="169" mass="18784">MRTNETPHYDASVNTTGCCPKFNPGGWDSQELHFTDKPFVRATTHSVMHVPVNMGSVFSRVNEHIDDAGASAEGQFIVLSRDLSPWTSEHLFSISKAVPEEEMTTLTGDFITKVFEGAFEQVRGWHEEMLALARQRNPKASDVYFFYTTCPKCAVAYGKNYVVGVAALA</sequence>
<protein>
    <submittedName>
        <fullName evidence="1">Uncharacterized protein</fullName>
    </submittedName>
</protein>
<organism evidence="1 2">
    <name type="scientific">Mesorhizobium plurifarium</name>
    <dbReference type="NCBI Taxonomy" id="69974"/>
    <lineage>
        <taxon>Bacteria</taxon>
        <taxon>Pseudomonadati</taxon>
        <taxon>Pseudomonadota</taxon>
        <taxon>Alphaproteobacteria</taxon>
        <taxon>Hyphomicrobiales</taxon>
        <taxon>Phyllobacteriaceae</taxon>
        <taxon>Mesorhizobium</taxon>
    </lineage>
</organism>
<dbReference type="Proteomes" id="UP000046122">
    <property type="component" value="Unassembled WGS sequence"/>
</dbReference>
<gene>
    <name evidence="1" type="ORF">MPL3365_230105</name>
</gene>
<dbReference type="Pfam" id="PF20603">
    <property type="entry name" value="Bact_hydrolase"/>
    <property type="match status" value="1"/>
</dbReference>
<accession>A0A090GAW7</accession>
<proteinExistence type="predicted"/>
<dbReference type="InterPro" id="IPR046766">
    <property type="entry name" value="Bact_hydrolase"/>
</dbReference>